<dbReference type="Gene3D" id="1.10.4060.10">
    <property type="entry name" value="BPP1347 like domain"/>
    <property type="match status" value="1"/>
</dbReference>
<dbReference type="PANTHER" id="PTHR46732:SF8">
    <property type="entry name" value="ATP-DEPENDENT PROTEASE LA (LON) DOMAIN PROTEIN"/>
    <property type="match status" value="1"/>
</dbReference>
<dbReference type="RefSeq" id="WP_088483512.1">
    <property type="nucleotide sequence ID" value="NZ_NISI01000004.1"/>
</dbReference>
<dbReference type="InterPro" id="IPR015947">
    <property type="entry name" value="PUA-like_sf"/>
</dbReference>
<organism evidence="2 3">
    <name type="scientific">Roseateles puraquae</name>
    <dbReference type="NCBI Taxonomy" id="431059"/>
    <lineage>
        <taxon>Bacteria</taxon>
        <taxon>Pseudomonadati</taxon>
        <taxon>Pseudomonadota</taxon>
        <taxon>Betaproteobacteria</taxon>
        <taxon>Burkholderiales</taxon>
        <taxon>Sphaerotilaceae</taxon>
        <taxon>Roseateles</taxon>
    </lineage>
</organism>
<dbReference type="InterPro" id="IPR046336">
    <property type="entry name" value="Lon_prtase_N_sf"/>
</dbReference>
<proteinExistence type="predicted"/>
<accession>A0A254NAV1</accession>
<name>A0A254NAV1_9BURK</name>
<comment type="caution">
    <text evidence="2">The sequence shown here is derived from an EMBL/GenBank/DDBJ whole genome shotgun (WGS) entry which is preliminary data.</text>
</comment>
<dbReference type="PANTHER" id="PTHR46732">
    <property type="entry name" value="ATP-DEPENDENT PROTEASE LA (LON) DOMAIN PROTEIN"/>
    <property type="match status" value="1"/>
</dbReference>
<dbReference type="PROSITE" id="PS51787">
    <property type="entry name" value="LON_N"/>
    <property type="match status" value="1"/>
</dbReference>
<evidence type="ECO:0000313" key="2">
    <source>
        <dbReference type="EMBL" id="OWR03972.1"/>
    </source>
</evidence>
<dbReference type="Proteomes" id="UP000197446">
    <property type="component" value="Unassembled WGS sequence"/>
</dbReference>
<keyword evidence="3" id="KW-1185">Reference proteome</keyword>
<reference evidence="2 3" key="1">
    <citation type="journal article" date="2007" name="Int. J. Syst. Evol. Microbiol.">
        <title>Description of Pelomonas aquatica sp. nov. and Pelomonas puraquae sp. nov., isolated from industrial and haemodialysis water.</title>
        <authorList>
            <person name="Gomila M."/>
            <person name="Bowien B."/>
            <person name="Falsen E."/>
            <person name="Moore E.R."/>
            <person name="Lalucat J."/>
        </authorList>
    </citation>
    <scope>NUCLEOTIDE SEQUENCE [LARGE SCALE GENOMIC DNA]</scope>
    <source>
        <strain evidence="2 3">CCUG 52769</strain>
    </source>
</reference>
<dbReference type="AlphaFoldDB" id="A0A254NAV1"/>
<feature type="domain" description="Lon N-terminal" evidence="1">
    <location>
        <begin position="8"/>
        <end position="208"/>
    </location>
</feature>
<sequence length="216" mass="24439">MNSPDTETPLFPLRSVLFPGDPLPLRIFEPRYLDMVQRCHARGEPFGVVALTEGDEVRRRDGAGFQREEFHDVGTLAHIERFDASQPGLIHIRTVGRQRFRLLSRRCLSHGLWVGQIERLPDDAEVPVPDDLRLAVRQLQDVLASLGGRAAPEDLPVQPPYRWDDAGWLANRWAGLLPMTLQERHRLMALENPLLRLELVVDRLDALTAPGRPASS</sequence>
<dbReference type="EMBL" id="NISI01000004">
    <property type="protein sequence ID" value="OWR03972.1"/>
    <property type="molecule type" value="Genomic_DNA"/>
</dbReference>
<evidence type="ECO:0000259" key="1">
    <source>
        <dbReference type="PROSITE" id="PS51787"/>
    </source>
</evidence>
<dbReference type="InterPro" id="IPR003111">
    <property type="entry name" value="Lon_prtase_N"/>
</dbReference>
<gene>
    <name evidence="2" type="ORF">CDO81_12305</name>
</gene>
<dbReference type="SUPFAM" id="SSF88697">
    <property type="entry name" value="PUA domain-like"/>
    <property type="match status" value="1"/>
</dbReference>
<dbReference type="SMART" id="SM00464">
    <property type="entry name" value="LON"/>
    <property type="match status" value="1"/>
</dbReference>
<protein>
    <submittedName>
        <fullName evidence="2">Peptidase S16</fullName>
    </submittedName>
</protein>
<dbReference type="OrthoDB" id="8558970at2"/>
<dbReference type="Gene3D" id="2.30.130.40">
    <property type="entry name" value="LON domain-like"/>
    <property type="match status" value="1"/>
</dbReference>
<evidence type="ECO:0000313" key="3">
    <source>
        <dbReference type="Proteomes" id="UP000197446"/>
    </source>
</evidence>
<dbReference type="Pfam" id="PF02190">
    <property type="entry name" value="LON_substr_bdg"/>
    <property type="match status" value="1"/>
</dbReference>